<accession>A0ABU5U591</accession>
<evidence type="ECO:0000313" key="3">
    <source>
        <dbReference type="Proteomes" id="UP001301728"/>
    </source>
</evidence>
<keyword evidence="3" id="KW-1185">Reference proteome</keyword>
<dbReference type="SMART" id="SM00923">
    <property type="entry name" value="MbtH"/>
    <property type="match status" value="1"/>
</dbReference>
<dbReference type="PANTHER" id="PTHR38444:SF1">
    <property type="entry name" value="ENTEROBACTIN BIOSYNTHESIS PROTEIN YBDZ"/>
    <property type="match status" value="1"/>
</dbReference>
<evidence type="ECO:0000313" key="2">
    <source>
        <dbReference type="EMBL" id="MEA5522337.1"/>
    </source>
</evidence>
<organism evidence="2 3">
    <name type="scientific">Limnoraphis robusta CCNP1315</name>
    <dbReference type="NCBI Taxonomy" id="3110306"/>
    <lineage>
        <taxon>Bacteria</taxon>
        <taxon>Bacillati</taxon>
        <taxon>Cyanobacteriota</taxon>
        <taxon>Cyanophyceae</taxon>
        <taxon>Oscillatoriophycideae</taxon>
        <taxon>Oscillatoriales</taxon>
        <taxon>Sirenicapillariaceae</taxon>
        <taxon>Limnoraphis</taxon>
    </lineage>
</organism>
<protein>
    <submittedName>
        <fullName evidence="2">MbtH family NRPS accessory protein</fullName>
    </submittedName>
</protein>
<feature type="domain" description="MbtH-like" evidence="1">
    <location>
        <begin position="19"/>
        <end position="69"/>
    </location>
</feature>
<dbReference type="InterPro" id="IPR005153">
    <property type="entry name" value="MbtH-like_dom"/>
</dbReference>
<dbReference type="Pfam" id="PF03621">
    <property type="entry name" value="MbtH"/>
    <property type="match status" value="1"/>
</dbReference>
<comment type="caution">
    <text evidence="2">The sequence shown here is derived from an EMBL/GenBank/DDBJ whole genome shotgun (WGS) entry which is preliminary data.</text>
</comment>
<reference evidence="2 3" key="1">
    <citation type="submission" date="2023-12" db="EMBL/GenBank/DDBJ databases">
        <title>Baltic Sea Cyanobacteria.</title>
        <authorList>
            <person name="Delbaje E."/>
            <person name="Fewer D.P."/>
            <person name="Shishido T.K."/>
        </authorList>
    </citation>
    <scope>NUCLEOTIDE SEQUENCE [LARGE SCALE GENOMIC DNA]</scope>
    <source>
        <strain evidence="2 3">CCNP 1315</strain>
    </source>
</reference>
<dbReference type="Proteomes" id="UP001301728">
    <property type="component" value="Unassembled WGS sequence"/>
</dbReference>
<sequence>MELAMWANKKIVTYFNRIQMIDENKEMYLVLINHEEQYSLWPSDRPIPVGWKAIGEEGTKDKCLAYIDEVWTDMRPLSLRKQMEKLS</sequence>
<proteinExistence type="predicted"/>
<name>A0ABU5U591_9CYAN</name>
<gene>
    <name evidence="2" type="ORF">VB854_25700</name>
</gene>
<dbReference type="EMBL" id="JAYGHT010000165">
    <property type="protein sequence ID" value="MEA5522337.1"/>
    <property type="molecule type" value="Genomic_DNA"/>
</dbReference>
<dbReference type="Gene3D" id="3.90.820.10">
    <property type="entry name" value="Structural Genomics, Unknown Function 30-nov-00 1gh9 Mol_id"/>
    <property type="match status" value="1"/>
</dbReference>
<dbReference type="InterPro" id="IPR037407">
    <property type="entry name" value="MLP_fam"/>
</dbReference>
<dbReference type="SUPFAM" id="SSF160582">
    <property type="entry name" value="MbtH-like"/>
    <property type="match status" value="1"/>
</dbReference>
<dbReference type="PANTHER" id="PTHR38444">
    <property type="entry name" value="ENTEROBACTIN BIOSYNTHESIS PROTEIN YBDZ"/>
    <property type="match status" value="1"/>
</dbReference>
<dbReference type="InterPro" id="IPR038020">
    <property type="entry name" value="MbtH-like_sf"/>
</dbReference>
<evidence type="ECO:0000259" key="1">
    <source>
        <dbReference type="SMART" id="SM00923"/>
    </source>
</evidence>